<protein>
    <submittedName>
        <fullName evidence="1">DnaA initiator-associating protein</fullName>
    </submittedName>
</protein>
<evidence type="ECO:0000313" key="1">
    <source>
        <dbReference type="EMBL" id="KAJ4707079.1"/>
    </source>
</evidence>
<evidence type="ECO:0000313" key="2">
    <source>
        <dbReference type="Proteomes" id="UP001164539"/>
    </source>
</evidence>
<dbReference type="EMBL" id="CM051404">
    <property type="protein sequence ID" value="KAJ4707079.1"/>
    <property type="molecule type" value="Genomic_DNA"/>
</dbReference>
<gene>
    <name evidence="1" type="ORF">OWV82_020649</name>
</gene>
<proteinExistence type="predicted"/>
<comment type="caution">
    <text evidence="1">The sequence shown here is derived from an EMBL/GenBank/DDBJ whole genome shotgun (WGS) entry which is preliminary data.</text>
</comment>
<accession>A0ACC1X700</accession>
<sequence length="974" mass="107757">MDETAGKMASSLAVTEKRPHRPGGCVGIFFQLFDWNRRFAKKKLFSRKLLPPARAKQVSKKFGGDEKRPKTKLHLIADENRRGFPGGKKNGSHNSVDSDLKNEMRAPGLVARLMGLESMPAMHKDKPKKPSFSGSCDVREEKLLNEHGGSSREDLKLEKGCGKVEPRPQKIQKTGQFERRAVTRFGAEALQIKGVLSRSRKHNHPKFASPLKSPRVSSARNVSRTSRLIDAATKILEPGLQATSRAKSALTYSSSTLYSARDEVLESRMEVMSPDLSKQSNHNVSICKSLIGQTSCRNCGNMLDVVDSRPNVEEQPFAYSSSDSDFVNISSPGFGNSKPKSPGSSLDKEKEQEGQPMCPYAIENDNSNTRSRSVPSPDRKPPLQEGQAQWNLMSRQCRPQNEESSSFTFKQRTQTQNQMSLCRDRMPPRAKLSNLPSRRVSSAANMASGAKDFVALNRNLSGRTRPRVPSKVDNTSFDVERKSCNQRDSSLPQLRNPVRKRRTISASGQVETVGFINSTIGRQRNLRGDMVSGKAKVINACSFDQTSIKTKAACEREGIGANCNKDVVSFTFNSPLRHKTGNATNLKEKIKDHNNFMSKSTCQRKLVNENDGVSCLQKKFPLTGDALGALLEEKLKELTSQEEDESATAGTPPKRSTAMILQELISALTAEQPISLDSHVVDPNVPFQNKAKTKGTSVGFAHEGDHLSPGSVLEASFSNDSCVSSSLDDSSGCRLQLDSMDNSQDQLQRADPDADLLDSATSLSKGSAGYQMVIDLMNQTSRLLHSIDYVDLGLTESKLSHAKDVILSTELLFGNTSLHKSDGMTDFLVGPFLLDELEVLASAMQPKFNSLLGFELTKEGNQLRGFLFDCWIECFDAKFGQYCNSGFKAWTRLPLRMKAEMLIREVGEEVIRWTNLAGMTPDEIIECEMSHSLGKWTDFDIEAFETGAQIGLDILHILVEEIVIDLWECRMVSS</sequence>
<keyword evidence="2" id="KW-1185">Reference proteome</keyword>
<reference evidence="1 2" key="1">
    <citation type="journal article" date="2023" name="Science">
        <title>Complex scaffold remodeling in plant triterpene biosynthesis.</title>
        <authorList>
            <person name="De La Pena R."/>
            <person name="Hodgson H."/>
            <person name="Liu J.C."/>
            <person name="Stephenson M.J."/>
            <person name="Martin A.C."/>
            <person name="Owen C."/>
            <person name="Harkess A."/>
            <person name="Leebens-Mack J."/>
            <person name="Jimenez L.E."/>
            <person name="Osbourn A."/>
            <person name="Sattely E.S."/>
        </authorList>
    </citation>
    <scope>NUCLEOTIDE SEQUENCE [LARGE SCALE GENOMIC DNA]</scope>
    <source>
        <strain evidence="2">cv. JPN11</strain>
        <tissue evidence="1">Leaf</tissue>
    </source>
</reference>
<organism evidence="1 2">
    <name type="scientific">Melia azedarach</name>
    <name type="common">Chinaberry tree</name>
    <dbReference type="NCBI Taxonomy" id="155640"/>
    <lineage>
        <taxon>Eukaryota</taxon>
        <taxon>Viridiplantae</taxon>
        <taxon>Streptophyta</taxon>
        <taxon>Embryophyta</taxon>
        <taxon>Tracheophyta</taxon>
        <taxon>Spermatophyta</taxon>
        <taxon>Magnoliopsida</taxon>
        <taxon>eudicotyledons</taxon>
        <taxon>Gunneridae</taxon>
        <taxon>Pentapetalae</taxon>
        <taxon>rosids</taxon>
        <taxon>malvids</taxon>
        <taxon>Sapindales</taxon>
        <taxon>Meliaceae</taxon>
        <taxon>Melia</taxon>
    </lineage>
</organism>
<name>A0ACC1X700_MELAZ</name>
<dbReference type="Proteomes" id="UP001164539">
    <property type="component" value="Chromosome 11"/>
</dbReference>